<keyword evidence="5" id="KW-0732">Signal</keyword>
<protein>
    <submittedName>
        <fullName evidence="8">Iodotyrosine dehalogenase 1-like</fullName>
    </submittedName>
</protein>
<dbReference type="Proteomes" id="UP000694865">
    <property type="component" value="Unplaced"/>
</dbReference>
<evidence type="ECO:0000256" key="2">
    <source>
        <dbReference type="ARBA" id="ARBA00022630"/>
    </source>
</evidence>
<dbReference type="GeneID" id="100378150"/>
<feature type="chain" id="PRO_5047238139" evidence="5">
    <location>
        <begin position="19"/>
        <end position="175"/>
    </location>
</feature>
<dbReference type="PANTHER" id="PTHR23026">
    <property type="entry name" value="NADPH NITROREDUCTASE"/>
    <property type="match status" value="1"/>
</dbReference>
<dbReference type="Pfam" id="PF00881">
    <property type="entry name" value="Nitroreductase"/>
    <property type="match status" value="1"/>
</dbReference>
<evidence type="ECO:0000256" key="4">
    <source>
        <dbReference type="ARBA" id="ARBA00023002"/>
    </source>
</evidence>
<sequence>MLHMILFIVGTSPSGAHLQPWMFVVIQDKDIKSLIRQIVEDEEHLNYQKRMGVQWVNDLKQLKTSWQKPYIETAPYLILVFEQVYGTRTDGSKQNHYYSRISTSIACGILLTALQNVGLCTVTSTPLNAGPAIRKLVERPSNEKLLLLLPIGYPADNAMVPVLQRKPLNDIMIVI</sequence>
<dbReference type="SUPFAM" id="SSF55469">
    <property type="entry name" value="FMN-dependent nitroreductase-like"/>
    <property type="match status" value="1"/>
</dbReference>
<evidence type="ECO:0000313" key="8">
    <source>
        <dbReference type="RefSeq" id="XP_002730514.1"/>
    </source>
</evidence>
<dbReference type="RefSeq" id="XP_002730514.1">
    <property type="nucleotide sequence ID" value="XM_002730468.2"/>
</dbReference>
<feature type="domain" description="Nitroreductase" evidence="6">
    <location>
        <begin position="5"/>
        <end position="153"/>
    </location>
</feature>
<reference evidence="8" key="1">
    <citation type="submission" date="2025-08" db="UniProtKB">
        <authorList>
            <consortium name="RefSeq"/>
        </authorList>
    </citation>
    <scope>IDENTIFICATION</scope>
    <source>
        <tissue evidence="8">Testes</tissue>
    </source>
</reference>
<evidence type="ECO:0000313" key="7">
    <source>
        <dbReference type="Proteomes" id="UP000694865"/>
    </source>
</evidence>
<gene>
    <name evidence="8" type="primary">LOC100378150</name>
</gene>
<dbReference type="InterPro" id="IPR050627">
    <property type="entry name" value="Nitroreductase/BluB"/>
</dbReference>
<dbReference type="InterPro" id="IPR000415">
    <property type="entry name" value="Nitroreductase-like"/>
</dbReference>
<dbReference type="CDD" id="cd02144">
    <property type="entry name" value="iodotyrosine_dehalogenase"/>
    <property type="match status" value="1"/>
</dbReference>
<dbReference type="PANTHER" id="PTHR23026:SF90">
    <property type="entry name" value="IODOTYROSINE DEIODINASE 1"/>
    <property type="match status" value="1"/>
</dbReference>
<feature type="signal peptide" evidence="5">
    <location>
        <begin position="1"/>
        <end position="18"/>
    </location>
</feature>
<proteinExistence type="inferred from homology"/>
<dbReference type="Gene3D" id="3.40.109.10">
    <property type="entry name" value="NADH Oxidase"/>
    <property type="match status" value="1"/>
</dbReference>
<keyword evidence="4" id="KW-0560">Oxidoreductase</keyword>
<evidence type="ECO:0000256" key="1">
    <source>
        <dbReference type="ARBA" id="ARBA00007118"/>
    </source>
</evidence>
<name>A0ABM0GIE7_SACKO</name>
<evidence type="ECO:0000256" key="3">
    <source>
        <dbReference type="ARBA" id="ARBA00022643"/>
    </source>
</evidence>
<evidence type="ECO:0000259" key="6">
    <source>
        <dbReference type="Pfam" id="PF00881"/>
    </source>
</evidence>
<comment type="similarity">
    <text evidence="1">Belongs to the nitroreductase family.</text>
</comment>
<keyword evidence="3" id="KW-0288">FMN</keyword>
<keyword evidence="2" id="KW-0285">Flavoprotein</keyword>
<accession>A0ABM0GIE7</accession>
<dbReference type="InterPro" id="IPR029479">
    <property type="entry name" value="Nitroreductase"/>
</dbReference>
<organism evidence="7 8">
    <name type="scientific">Saccoglossus kowalevskii</name>
    <name type="common">Acorn worm</name>
    <dbReference type="NCBI Taxonomy" id="10224"/>
    <lineage>
        <taxon>Eukaryota</taxon>
        <taxon>Metazoa</taxon>
        <taxon>Hemichordata</taxon>
        <taxon>Enteropneusta</taxon>
        <taxon>Harrimaniidae</taxon>
        <taxon>Saccoglossus</taxon>
    </lineage>
</organism>
<evidence type="ECO:0000256" key="5">
    <source>
        <dbReference type="SAM" id="SignalP"/>
    </source>
</evidence>
<keyword evidence="7" id="KW-1185">Reference proteome</keyword>